<dbReference type="AlphaFoldDB" id="A0A0F9U116"/>
<protein>
    <recommendedName>
        <fullName evidence="2">Terminase large subunit gp17-like C-terminal domain-containing protein</fullName>
    </recommendedName>
</protein>
<proteinExistence type="predicted"/>
<dbReference type="EMBL" id="LAZR01000902">
    <property type="protein sequence ID" value="KKN55046.1"/>
    <property type="molecule type" value="Genomic_DNA"/>
</dbReference>
<gene>
    <name evidence="1" type="ORF">LCGC14_0586470</name>
</gene>
<evidence type="ECO:0000313" key="1">
    <source>
        <dbReference type="EMBL" id="KKN55046.1"/>
    </source>
</evidence>
<dbReference type="InterPro" id="IPR027417">
    <property type="entry name" value="P-loop_NTPase"/>
</dbReference>
<evidence type="ECO:0008006" key="2">
    <source>
        <dbReference type="Google" id="ProtNLM"/>
    </source>
</evidence>
<dbReference type="Gene3D" id="3.40.50.300">
    <property type="entry name" value="P-loop containing nucleotide triphosphate hydrolases"/>
    <property type="match status" value="1"/>
</dbReference>
<organism evidence="1">
    <name type="scientific">marine sediment metagenome</name>
    <dbReference type="NCBI Taxonomy" id="412755"/>
    <lineage>
        <taxon>unclassified sequences</taxon>
        <taxon>metagenomes</taxon>
        <taxon>ecological metagenomes</taxon>
    </lineage>
</organism>
<accession>A0A0F9U116</accession>
<comment type="caution">
    <text evidence="1">The sequence shown here is derived from an EMBL/GenBank/DDBJ whole genome shotgun (WGS) entry which is preliminary data.</text>
</comment>
<sequence length="624" mass="71993">MVESWLTAFNKQKKYFEIREELPKVPSDILDWIREVRPKAEGRTRIIMPPWRDIYNDDSYNKFIVGGRQIFKSTYTTDVLAFEATSMKNAQLVYCTYDDVNKAAFSRQKLQVGTFEGSEILKKFVRFRLGSVGEISLLNKSTIYITTDHGQYHHVEGKSAQHVMLDEAQYQDMQYFDRIPLIMTITQGKISVLGVGGEAGSPYEQIWKDSDQREWIFDNNEDYIDSDGQIFKGQGWRNDLIFGEVEDEFTGKIKWGLVADNRLMKIMSGRWKAAFPEKSRDWHGYHIPQHIIPQIPLSIADAIDPKKYNTEKKYAIEAKQMKMSPHLFTSHVIGLFYHAERRPITTQMIDALFAGNKEHKIMKPWEIADIKDQFGSEVKIAMGIDFGSGSPSQTVICIMIKWILQPETSKQEEIARIQLVHLDPRPAENLLDQAKNIAILFDECKCDVGVGDLGYGAIQVEQIQDGGSDRLTGQHFNGVGSDRFYGCRSIGDETKPLLEYTKDLDEHGETREHIKIDKTSVIQDWVDLMTVQVNDPDDPYNLDKRKPKLIFPAEKYSKQSINFLYHDLTNLTRKDLSDKIDEEEEDPRQKARKEFNHPRDSLMAMIYAIQAFKVQQDWNWVGVG</sequence>
<reference evidence="1" key="1">
    <citation type="journal article" date="2015" name="Nature">
        <title>Complex archaea that bridge the gap between prokaryotes and eukaryotes.</title>
        <authorList>
            <person name="Spang A."/>
            <person name="Saw J.H."/>
            <person name="Jorgensen S.L."/>
            <person name="Zaremba-Niedzwiedzka K."/>
            <person name="Martijn J."/>
            <person name="Lind A.E."/>
            <person name="van Eijk R."/>
            <person name="Schleper C."/>
            <person name="Guy L."/>
            <person name="Ettema T.J."/>
        </authorList>
    </citation>
    <scope>NUCLEOTIDE SEQUENCE</scope>
</reference>
<name>A0A0F9U116_9ZZZZ</name>